<feature type="non-terminal residue" evidence="1">
    <location>
        <position position="66"/>
    </location>
</feature>
<sequence length="66" mass="7339">MDIEPQFWVRVLLLDDVTDCTLKIASPFSVINFDPLRGGVRNYFDRVDVPLKAEMSAGTITVAGQP</sequence>
<dbReference type="AlphaFoldDB" id="X0UBY9"/>
<reference evidence="1" key="1">
    <citation type="journal article" date="2014" name="Front. Microbiol.">
        <title>High frequency of phylogenetically diverse reductive dehalogenase-homologous genes in deep subseafloor sedimentary metagenomes.</title>
        <authorList>
            <person name="Kawai M."/>
            <person name="Futagami T."/>
            <person name="Toyoda A."/>
            <person name="Takaki Y."/>
            <person name="Nishi S."/>
            <person name="Hori S."/>
            <person name="Arai W."/>
            <person name="Tsubouchi T."/>
            <person name="Morono Y."/>
            <person name="Uchiyama I."/>
            <person name="Ito T."/>
            <person name="Fujiyama A."/>
            <person name="Inagaki F."/>
            <person name="Takami H."/>
        </authorList>
    </citation>
    <scope>NUCLEOTIDE SEQUENCE</scope>
    <source>
        <strain evidence="1">Expedition CK06-06</strain>
    </source>
</reference>
<proteinExistence type="predicted"/>
<protein>
    <submittedName>
        <fullName evidence="1">Uncharacterized protein</fullName>
    </submittedName>
</protein>
<dbReference type="EMBL" id="BARS01010739">
    <property type="protein sequence ID" value="GAF96846.1"/>
    <property type="molecule type" value="Genomic_DNA"/>
</dbReference>
<organism evidence="1">
    <name type="scientific">marine sediment metagenome</name>
    <dbReference type="NCBI Taxonomy" id="412755"/>
    <lineage>
        <taxon>unclassified sequences</taxon>
        <taxon>metagenomes</taxon>
        <taxon>ecological metagenomes</taxon>
    </lineage>
</organism>
<evidence type="ECO:0000313" key="1">
    <source>
        <dbReference type="EMBL" id="GAF96846.1"/>
    </source>
</evidence>
<comment type="caution">
    <text evidence="1">The sequence shown here is derived from an EMBL/GenBank/DDBJ whole genome shotgun (WGS) entry which is preliminary data.</text>
</comment>
<gene>
    <name evidence="1" type="ORF">S01H1_19795</name>
</gene>
<accession>X0UBY9</accession>
<name>X0UBY9_9ZZZZ</name>